<dbReference type="EMBL" id="OP744025">
    <property type="protein sequence ID" value="UZZ64279.1"/>
    <property type="molecule type" value="Genomic_DNA"/>
</dbReference>
<name>A0AAE9PTI5_9CAUD</name>
<protein>
    <submittedName>
        <fullName evidence="1">Uncharacterized protein</fullName>
    </submittedName>
</protein>
<dbReference type="Proteomes" id="UP001236076">
    <property type="component" value="Segment"/>
</dbReference>
<gene>
    <name evidence="1" type="ORF">A54_39</name>
</gene>
<sequence>MMTFQDIGVDYQAEINITPSTEKGKILIGIDYCDREGCDSVGIRVTREQARNLANSLNNLADELFLQELKERRG</sequence>
<accession>A0AAE9PTI5</accession>
<proteinExistence type="predicted"/>
<keyword evidence="2" id="KW-1185">Reference proteome</keyword>
<reference evidence="1 2" key="1">
    <citation type="submission" date="2022-10" db="EMBL/GenBank/DDBJ databases">
        <authorList>
            <person name="Cortes-Martin A."/>
            <person name="Buttimer C.T.H."/>
            <person name="Hill C."/>
        </authorList>
    </citation>
    <scope>NUCLEOTIDE SEQUENCE [LARGE SCALE GENOMIC DNA]</scope>
</reference>
<evidence type="ECO:0000313" key="1">
    <source>
        <dbReference type="EMBL" id="UZZ64279.1"/>
    </source>
</evidence>
<organism evidence="1 2">
    <name type="scientific">Escherichia phage A5-4</name>
    <dbReference type="NCBI Taxonomy" id="2996162"/>
    <lineage>
        <taxon>Viruses</taxon>
        <taxon>Duplodnaviria</taxon>
        <taxon>Heunggongvirae</taxon>
        <taxon>Uroviricota</taxon>
        <taxon>Caudoviricetes</taxon>
        <taxon>Vequintavirinae</taxon>
    </lineage>
</organism>
<evidence type="ECO:0000313" key="2">
    <source>
        <dbReference type="Proteomes" id="UP001236076"/>
    </source>
</evidence>